<dbReference type="AlphaFoldDB" id="A0A0G1IQU2"/>
<feature type="transmembrane region" description="Helical" evidence="1">
    <location>
        <begin position="97"/>
        <end position="114"/>
    </location>
</feature>
<name>A0A0G1IQU2_9BACT</name>
<feature type="domain" description="EamA" evidence="2">
    <location>
        <begin position="159"/>
        <end position="276"/>
    </location>
</feature>
<evidence type="ECO:0000259" key="2">
    <source>
        <dbReference type="Pfam" id="PF00892"/>
    </source>
</evidence>
<dbReference type="EMBL" id="LCIT01000025">
    <property type="protein sequence ID" value="KKT61736.1"/>
    <property type="molecule type" value="Genomic_DNA"/>
</dbReference>
<evidence type="ECO:0000313" key="3">
    <source>
        <dbReference type="EMBL" id="KKT61736.1"/>
    </source>
</evidence>
<accession>A0A0G1IQU2</accession>
<keyword evidence="1" id="KW-0472">Membrane</keyword>
<feature type="transmembrane region" description="Helical" evidence="1">
    <location>
        <begin position="264"/>
        <end position="281"/>
    </location>
</feature>
<keyword evidence="1" id="KW-0812">Transmembrane</keyword>
<gene>
    <name evidence="3" type="ORF">UW55_C0025G0008</name>
</gene>
<dbReference type="Pfam" id="PF00892">
    <property type="entry name" value="EamA"/>
    <property type="match status" value="1"/>
</dbReference>
<feature type="transmembrane region" description="Helical" evidence="1">
    <location>
        <begin position="31"/>
        <end position="53"/>
    </location>
</feature>
<organism evidence="3 4">
    <name type="scientific">Candidatus Giovannonibacteria bacterium GW2011_GWA2_44_26</name>
    <dbReference type="NCBI Taxonomy" id="1618648"/>
    <lineage>
        <taxon>Bacteria</taxon>
        <taxon>Candidatus Giovannoniibacteriota</taxon>
    </lineage>
</organism>
<keyword evidence="1" id="KW-1133">Transmembrane helix</keyword>
<dbReference type="SUPFAM" id="SSF103481">
    <property type="entry name" value="Multidrug resistance efflux transporter EmrE"/>
    <property type="match status" value="2"/>
</dbReference>
<dbReference type="Proteomes" id="UP000033945">
    <property type="component" value="Unassembled WGS sequence"/>
</dbReference>
<proteinExistence type="predicted"/>
<protein>
    <recommendedName>
        <fullName evidence="2">EamA domain-containing protein</fullName>
    </recommendedName>
</protein>
<reference evidence="3 4" key="1">
    <citation type="journal article" date="2015" name="Nature">
        <title>rRNA introns, odd ribosomes, and small enigmatic genomes across a large radiation of phyla.</title>
        <authorList>
            <person name="Brown C.T."/>
            <person name="Hug L.A."/>
            <person name="Thomas B.C."/>
            <person name="Sharon I."/>
            <person name="Castelle C.J."/>
            <person name="Singh A."/>
            <person name="Wilkins M.J."/>
            <person name="Williams K.H."/>
            <person name="Banfield J.F."/>
        </authorList>
    </citation>
    <scope>NUCLEOTIDE SEQUENCE [LARGE SCALE GENOMIC DNA]</scope>
</reference>
<comment type="caution">
    <text evidence="3">The sequence shown here is derived from an EMBL/GenBank/DDBJ whole genome shotgun (WGS) entry which is preliminary data.</text>
</comment>
<dbReference type="GO" id="GO:0016020">
    <property type="term" value="C:membrane"/>
    <property type="evidence" value="ECO:0007669"/>
    <property type="project" value="InterPro"/>
</dbReference>
<feature type="transmembrane region" description="Helical" evidence="1">
    <location>
        <begin position="207"/>
        <end position="226"/>
    </location>
</feature>
<dbReference type="InterPro" id="IPR000620">
    <property type="entry name" value="EamA_dom"/>
</dbReference>
<dbReference type="InterPro" id="IPR037185">
    <property type="entry name" value="EmrE-like"/>
</dbReference>
<evidence type="ECO:0000313" key="4">
    <source>
        <dbReference type="Proteomes" id="UP000033945"/>
    </source>
</evidence>
<feature type="transmembrane region" description="Helical" evidence="1">
    <location>
        <begin position="6"/>
        <end position="24"/>
    </location>
</feature>
<feature type="transmembrane region" description="Helical" evidence="1">
    <location>
        <begin position="65"/>
        <end position="85"/>
    </location>
</feature>
<feature type="transmembrane region" description="Helical" evidence="1">
    <location>
        <begin position="232"/>
        <end position="255"/>
    </location>
</feature>
<dbReference type="Gene3D" id="1.10.3730.20">
    <property type="match status" value="1"/>
</dbReference>
<sequence>MDLIFPILSAVLQAASFSLDKVILSFKKIDFRGYIGVSFPLIFFINLLIFFTFDPPISRELIYKTFWWLFASVALTIASNVIYYRALKRDKLSEMEVIGLLTALPVIIFSGLAFSDERNYFILIPALIASAAIVWSHLKKGHLLIKKDTLPFLIWSLTMAPLAAAVSKILLSDWNPISLEMLRMGAVTAAVAPFFQKQIKTISAHAIWFLVLTNVLTSIAWILFYFSYQRLGIVYTMLLFSIQPILVYFAAIFILKEKIDRKKIIAFAIALLSIAIAQFYTQA</sequence>
<evidence type="ECO:0000256" key="1">
    <source>
        <dbReference type="SAM" id="Phobius"/>
    </source>
</evidence>
<feature type="transmembrane region" description="Helical" evidence="1">
    <location>
        <begin position="120"/>
        <end position="138"/>
    </location>
</feature>